<dbReference type="Proteomes" id="UP000799753">
    <property type="component" value="Unassembled WGS sequence"/>
</dbReference>
<protein>
    <submittedName>
        <fullName evidence="1">Uncharacterized protein</fullName>
    </submittedName>
</protein>
<accession>A0A6A6SDR2</accession>
<gene>
    <name evidence="1" type="ORF">P280DRAFT_465852</name>
</gene>
<sequence length="74" mass="8574">MNLVLPTLFMLLEVFHLKPHTGSLSRRSRRISLVLAFEMLVLLLPDEFRTITRFPWMVTTKMPASRRILSSCSA</sequence>
<keyword evidence="2" id="KW-1185">Reference proteome</keyword>
<evidence type="ECO:0000313" key="1">
    <source>
        <dbReference type="EMBL" id="KAF2644538.1"/>
    </source>
</evidence>
<organism evidence="1 2">
    <name type="scientific">Massarina eburnea CBS 473.64</name>
    <dbReference type="NCBI Taxonomy" id="1395130"/>
    <lineage>
        <taxon>Eukaryota</taxon>
        <taxon>Fungi</taxon>
        <taxon>Dikarya</taxon>
        <taxon>Ascomycota</taxon>
        <taxon>Pezizomycotina</taxon>
        <taxon>Dothideomycetes</taxon>
        <taxon>Pleosporomycetidae</taxon>
        <taxon>Pleosporales</taxon>
        <taxon>Massarineae</taxon>
        <taxon>Massarinaceae</taxon>
        <taxon>Massarina</taxon>
    </lineage>
</organism>
<dbReference type="AlphaFoldDB" id="A0A6A6SDR2"/>
<reference evidence="1" key="1">
    <citation type="journal article" date="2020" name="Stud. Mycol.">
        <title>101 Dothideomycetes genomes: a test case for predicting lifestyles and emergence of pathogens.</title>
        <authorList>
            <person name="Haridas S."/>
            <person name="Albert R."/>
            <person name="Binder M."/>
            <person name="Bloem J."/>
            <person name="Labutti K."/>
            <person name="Salamov A."/>
            <person name="Andreopoulos B."/>
            <person name="Baker S."/>
            <person name="Barry K."/>
            <person name="Bills G."/>
            <person name="Bluhm B."/>
            <person name="Cannon C."/>
            <person name="Castanera R."/>
            <person name="Culley D."/>
            <person name="Daum C."/>
            <person name="Ezra D."/>
            <person name="Gonzalez J."/>
            <person name="Henrissat B."/>
            <person name="Kuo A."/>
            <person name="Liang C."/>
            <person name="Lipzen A."/>
            <person name="Lutzoni F."/>
            <person name="Magnuson J."/>
            <person name="Mondo S."/>
            <person name="Nolan M."/>
            <person name="Ohm R."/>
            <person name="Pangilinan J."/>
            <person name="Park H.-J."/>
            <person name="Ramirez L."/>
            <person name="Alfaro M."/>
            <person name="Sun H."/>
            <person name="Tritt A."/>
            <person name="Yoshinaga Y."/>
            <person name="Zwiers L.-H."/>
            <person name="Turgeon B."/>
            <person name="Goodwin S."/>
            <person name="Spatafora J."/>
            <person name="Crous P."/>
            <person name="Grigoriev I."/>
        </authorList>
    </citation>
    <scope>NUCLEOTIDE SEQUENCE</scope>
    <source>
        <strain evidence="1">CBS 473.64</strain>
    </source>
</reference>
<dbReference type="EMBL" id="MU006778">
    <property type="protein sequence ID" value="KAF2644538.1"/>
    <property type="molecule type" value="Genomic_DNA"/>
</dbReference>
<evidence type="ECO:0000313" key="2">
    <source>
        <dbReference type="Proteomes" id="UP000799753"/>
    </source>
</evidence>
<proteinExistence type="predicted"/>
<name>A0A6A6SDR2_9PLEO</name>